<feature type="compositionally biased region" description="Basic and acidic residues" evidence="1">
    <location>
        <begin position="494"/>
        <end position="557"/>
    </location>
</feature>
<feature type="region of interest" description="Disordered" evidence="1">
    <location>
        <begin position="492"/>
        <end position="568"/>
    </location>
</feature>
<feature type="compositionally biased region" description="Polar residues" evidence="1">
    <location>
        <begin position="425"/>
        <end position="435"/>
    </location>
</feature>
<sequence length="683" mass="77143">MQFKASDGPSNSFAAPQAPQKLSGSIPGVLDAGQVERLCHFSGSKLSFASFDPHTASSNRDVPGLDNLSLNEQLYRPKRVVIETAPSGASTWRFVPSARREDGVADEGTWPRVVDICGNHFECSQEQWDIYKLDPAYDCLVKAAPHVPVITQITDRPQAAPTPVAFGQKRRVASPVAGSPAESSKPKKKRPAVQVQSESEDDESEVEEMIIDDEFTRPKSAGGSKDRAKKLRAEIQANRKERQDRVARRMNRLSRLEENEAYHEQEQVHFAFTAPSTSEDSTTKATGIPSRNGSPPKRKGRHRSSGPFKSSSGQDTQADEVSTVTSLFDSLRTNGNHDRNDSTRPADDEPLLRNTMNYVPSKDAKRTRTVSPSAAKRNLAASKQAREKQKTERLHREKEARRMAREAELLQELYRNNPDVDMDASQATVQMQSESSADEEGEERVGARANASPSSGDTADDDEEARRLAAIAESRRKLAELEADRPLWEAAAAQRKEQERKEAEAQRVKAEERRRAEEAARRARVQEEQSKREQQEAHRRAREEAARKMAQEEERARQQRARRERNSWSHGHWTVERAKERYANLADQFDKTKYSADELPLTAHDIPWPMLARTFGLEDVTWQSVAEFFNAVRPTMKTMEFKKFIIKSHLRFHTDRWASRRLLEGVKDEAERACIEIGEPCLG</sequence>
<comment type="caution">
    <text evidence="2">The sequence shown here is derived from an EMBL/GenBank/DDBJ whole genome shotgun (WGS) entry which is preliminary data.</text>
</comment>
<accession>A0A9P7G840</accession>
<dbReference type="Proteomes" id="UP000775547">
    <property type="component" value="Unassembled WGS sequence"/>
</dbReference>
<gene>
    <name evidence="2" type="ORF">DXG03_003391</name>
</gene>
<evidence type="ECO:0000313" key="3">
    <source>
        <dbReference type="Proteomes" id="UP000775547"/>
    </source>
</evidence>
<feature type="compositionally biased region" description="Basic and acidic residues" evidence="1">
    <location>
        <begin position="335"/>
        <end position="351"/>
    </location>
</feature>
<protein>
    <submittedName>
        <fullName evidence="2">Uncharacterized protein</fullName>
    </submittedName>
</protein>
<organism evidence="2 3">
    <name type="scientific">Asterophora parasitica</name>
    <dbReference type="NCBI Taxonomy" id="117018"/>
    <lineage>
        <taxon>Eukaryota</taxon>
        <taxon>Fungi</taxon>
        <taxon>Dikarya</taxon>
        <taxon>Basidiomycota</taxon>
        <taxon>Agaricomycotina</taxon>
        <taxon>Agaricomycetes</taxon>
        <taxon>Agaricomycetidae</taxon>
        <taxon>Agaricales</taxon>
        <taxon>Tricholomatineae</taxon>
        <taxon>Lyophyllaceae</taxon>
        <taxon>Asterophora</taxon>
    </lineage>
</organism>
<evidence type="ECO:0000256" key="1">
    <source>
        <dbReference type="SAM" id="MobiDB-lite"/>
    </source>
</evidence>
<proteinExistence type="predicted"/>
<feature type="compositionally biased region" description="Basic and acidic residues" evidence="1">
    <location>
        <begin position="384"/>
        <end position="408"/>
    </location>
</feature>
<dbReference type="OrthoDB" id="8062037at2759"/>
<feature type="compositionally biased region" description="Polar residues" evidence="1">
    <location>
        <begin position="307"/>
        <end position="334"/>
    </location>
</feature>
<feature type="region of interest" description="Disordered" evidence="1">
    <location>
        <begin position="270"/>
        <end position="468"/>
    </location>
</feature>
<keyword evidence="3" id="KW-1185">Reference proteome</keyword>
<feature type="compositionally biased region" description="Acidic residues" evidence="1">
    <location>
        <begin position="198"/>
        <end position="213"/>
    </location>
</feature>
<dbReference type="AlphaFoldDB" id="A0A9P7G840"/>
<reference evidence="2" key="2">
    <citation type="submission" date="2021-10" db="EMBL/GenBank/DDBJ databases">
        <title>Phylogenomics reveals ancestral predisposition of the termite-cultivated fungus Termitomyces towards a domesticated lifestyle.</title>
        <authorList>
            <person name="Auxier B."/>
            <person name="Grum-Grzhimaylo A."/>
            <person name="Cardenas M.E."/>
            <person name="Lodge J.D."/>
            <person name="Laessoe T."/>
            <person name="Pedersen O."/>
            <person name="Smith M.E."/>
            <person name="Kuyper T.W."/>
            <person name="Franco-Molano E.A."/>
            <person name="Baroni T.J."/>
            <person name="Aanen D.K."/>
        </authorList>
    </citation>
    <scope>NUCLEOTIDE SEQUENCE</scope>
    <source>
        <strain evidence="2">AP01</strain>
        <tissue evidence="2">Mycelium</tissue>
    </source>
</reference>
<feature type="compositionally biased region" description="Polar residues" evidence="1">
    <location>
        <begin position="274"/>
        <end position="293"/>
    </location>
</feature>
<feature type="region of interest" description="Disordered" evidence="1">
    <location>
        <begin position="160"/>
        <end position="230"/>
    </location>
</feature>
<name>A0A9P7G840_9AGAR</name>
<dbReference type="EMBL" id="JABCKV010000205">
    <property type="protein sequence ID" value="KAG5642222.1"/>
    <property type="molecule type" value="Genomic_DNA"/>
</dbReference>
<evidence type="ECO:0000313" key="2">
    <source>
        <dbReference type="EMBL" id="KAG5642222.1"/>
    </source>
</evidence>
<reference evidence="2" key="1">
    <citation type="submission" date="2020-07" db="EMBL/GenBank/DDBJ databases">
        <authorList>
            <person name="Nieuwenhuis M."/>
            <person name="Van De Peppel L.J.J."/>
        </authorList>
    </citation>
    <scope>NUCLEOTIDE SEQUENCE</scope>
    <source>
        <strain evidence="2">AP01</strain>
        <tissue evidence="2">Mycelium</tissue>
    </source>
</reference>